<dbReference type="OrthoDB" id="33037at2"/>
<keyword evidence="1" id="KW-0732">Signal</keyword>
<dbReference type="Pfam" id="PF10722">
    <property type="entry name" value="YbjN"/>
    <property type="match status" value="1"/>
</dbReference>
<dbReference type="RefSeq" id="WP_036716652.1">
    <property type="nucleotide sequence ID" value="NZ_JRKS01000004.1"/>
</dbReference>
<feature type="signal peptide" evidence="1">
    <location>
        <begin position="1"/>
        <end position="26"/>
    </location>
</feature>
<evidence type="ECO:0000313" key="3">
    <source>
        <dbReference type="Proteomes" id="UP000029917"/>
    </source>
</evidence>
<reference evidence="2 3" key="1">
    <citation type="submission" date="2014-09" db="EMBL/GenBank/DDBJ databases">
        <authorList>
            <person name="McGinnis J.M."/>
            <person name="Wolfgang W.J."/>
        </authorList>
    </citation>
    <scope>NUCLEOTIDE SEQUENCE [LARGE SCALE GENOMIC DNA]</scope>
    <source>
        <strain evidence="2 3">HAMBI 3106</strain>
    </source>
</reference>
<name>A0A099FEF2_9RHOB</name>
<gene>
    <name evidence="2" type="ORF">IC63_02705</name>
</gene>
<dbReference type="Proteomes" id="UP000029917">
    <property type="component" value="Unassembled WGS sequence"/>
</dbReference>
<accession>A0A099FEF2</accession>
<dbReference type="STRING" id="690417.IC63_02705"/>
<dbReference type="InterPro" id="IPR019660">
    <property type="entry name" value="Put_sensory_transdc_reg_YbjN"/>
</dbReference>
<comment type="caution">
    <text evidence="2">The sequence shown here is derived from an EMBL/GenBank/DDBJ whole genome shotgun (WGS) entry which is preliminary data.</text>
</comment>
<dbReference type="CDD" id="cd17511">
    <property type="entry name" value="YbjN_AmyR-like"/>
    <property type="match status" value="1"/>
</dbReference>
<proteinExistence type="predicted"/>
<feature type="chain" id="PRO_5001954978" description="YbjN domain-containing protein" evidence="1">
    <location>
        <begin position="27"/>
        <end position="157"/>
    </location>
</feature>
<dbReference type="EMBL" id="JRKS01000004">
    <property type="protein sequence ID" value="KGJ09150.1"/>
    <property type="molecule type" value="Genomic_DNA"/>
</dbReference>
<dbReference type="AlphaFoldDB" id="A0A099FEF2"/>
<reference evidence="2 3" key="2">
    <citation type="submission" date="2014-10" db="EMBL/GenBank/DDBJ databases">
        <title>Paracoccus sanguinis sp. nov., isolated from clinical specimens of New York State patients.</title>
        <authorList>
            <person name="Mingle L.A."/>
            <person name="Cole J.A."/>
            <person name="Lapierre P."/>
            <person name="Musser K.A."/>
        </authorList>
    </citation>
    <scope>NUCLEOTIDE SEQUENCE [LARGE SCALE GENOMIC DNA]</scope>
    <source>
        <strain evidence="2 3">HAMBI 3106</strain>
    </source>
</reference>
<keyword evidence="3" id="KW-1185">Reference proteome</keyword>
<protein>
    <recommendedName>
        <fullName evidence="4">YbjN domain-containing protein</fullName>
    </recommendedName>
</protein>
<evidence type="ECO:0008006" key="4">
    <source>
        <dbReference type="Google" id="ProtNLM"/>
    </source>
</evidence>
<sequence length="157" mass="17479">MLLPPISARRAILALTIAALPLPASAQVLGDADVVAELLIDYGLRVERRTDDYGDPVIDSRIDGTRFNVSFYDCDPGPCGSIQFSAGFDMNDPVSSRVINEWNRDHRFGKAFLDKEGDPFLQLDVMMSGDGIGKRNFDEILSMWQDALSEFRTTIDF</sequence>
<evidence type="ECO:0000313" key="2">
    <source>
        <dbReference type="EMBL" id="KGJ09150.1"/>
    </source>
</evidence>
<organism evidence="2 3">
    <name type="scientific">Paracoccus sphaerophysae</name>
    <dbReference type="NCBI Taxonomy" id="690417"/>
    <lineage>
        <taxon>Bacteria</taxon>
        <taxon>Pseudomonadati</taxon>
        <taxon>Pseudomonadota</taxon>
        <taxon>Alphaproteobacteria</taxon>
        <taxon>Rhodobacterales</taxon>
        <taxon>Paracoccaceae</taxon>
        <taxon>Paracoccus</taxon>
    </lineage>
</organism>
<evidence type="ECO:0000256" key="1">
    <source>
        <dbReference type="SAM" id="SignalP"/>
    </source>
</evidence>